<feature type="domain" description="HTH cro/C1-type" evidence="1">
    <location>
        <begin position="15"/>
        <end position="44"/>
    </location>
</feature>
<dbReference type="EMBL" id="SFAV01000240">
    <property type="protein sequence ID" value="TRU84804.1"/>
    <property type="molecule type" value="Genomic_DNA"/>
</dbReference>
<organism evidence="2 3">
    <name type="scientific">Microcystis novacekii Mn_MB_F_20050700_S1D</name>
    <dbReference type="NCBI Taxonomy" id="2486266"/>
    <lineage>
        <taxon>Bacteria</taxon>
        <taxon>Bacillati</taxon>
        <taxon>Cyanobacteriota</taxon>
        <taxon>Cyanophyceae</taxon>
        <taxon>Oscillatoriophycideae</taxon>
        <taxon>Chroococcales</taxon>
        <taxon>Microcystaceae</taxon>
        <taxon>Microcystis</taxon>
    </lineage>
</organism>
<dbReference type="Pfam" id="PF01381">
    <property type="entry name" value="HTH_3"/>
    <property type="match status" value="1"/>
</dbReference>
<dbReference type="SUPFAM" id="SSF47413">
    <property type="entry name" value="lambda repressor-like DNA-binding domains"/>
    <property type="match status" value="1"/>
</dbReference>
<sequence>MSRETLAPIFDDPDRGLSNKGFAAEIGVHPATVSRYRSGKIAIPDRIAGEWEIRGDKWYRKG</sequence>
<dbReference type="AlphaFoldDB" id="A0A552IMV1"/>
<evidence type="ECO:0000313" key="2">
    <source>
        <dbReference type="EMBL" id="TRU84804.1"/>
    </source>
</evidence>
<proteinExistence type="predicted"/>
<comment type="caution">
    <text evidence="2">The sequence shown here is derived from an EMBL/GenBank/DDBJ whole genome shotgun (WGS) entry which is preliminary data.</text>
</comment>
<reference evidence="2 3" key="1">
    <citation type="submission" date="2019-01" db="EMBL/GenBank/DDBJ databases">
        <title>Coherence of Microcystis species and biogeography revealed through population genomics.</title>
        <authorList>
            <person name="Perez-Carrascal O.M."/>
            <person name="Terrat Y."/>
            <person name="Giani A."/>
            <person name="Fortin N."/>
            <person name="Tromas N."/>
            <person name="Shapiro B.J."/>
        </authorList>
    </citation>
    <scope>NUCLEOTIDE SEQUENCE [LARGE SCALE GENOMIC DNA]</scope>
    <source>
        <strain evidence="2">Mn_MB_F_20050700_S1D</strain>
    </source>
</reference>
<gene>
    <name evidence="2" type="ORF">EWV54_17280</name>
</gene>
<accession>A0A552IMV1</accession>
<evidence type="ECO:0000313" key="3">
    <source>
        <dbReference type="Proteomes" id="UP000319191"/>
    </source>
</evidence>
<dbReference type="CDD" id="cd00093">
    <property type="entry name" value="HTH_XRE"/>
    <property type="match status" value="1"/>
</dbReference>
<dbReference type="Proteomes" id="UP000319191">
    <property type="component" value="Unassembled WGS sequence"/>
</dbReference>
<dbReference type="InterPro" id="IPR001387">
    <property type="entry name" value="Cro/C1-type_HTH"/>
</dbReference>
<protein>
    <submittedName>
        <fullName evidence="2">XRE family transcriptional regulator</fullName>
    </submittedName>
</protein>
<name>A0A552IMV1_9CHRO</name>
<dbReference type="GO" id="GO:0003677">
    <property type="term" value="F:DNA binding"/>
    <property type="evidence" value="ECO:0007669"/>
    <property type="project" value="InterPro"/>
</dbReference>
<dbReference type="InterPro" id="IPR010982">
    <property type="entry name" value="Lambda_DNA-bd_dom_sf"/>
</dbReference>
<evidence type="ECO:0000259" key="1">
    <source>
        <dbReference type="Pfam" id="PF01381"/>
    </source>
</evidence>